<proteinExistence type="predicted"/>
<feature type="transmembrane region" description="Helical" evidence="1">
    <location>
        <begin position="247"/>
        <end position="269"/>
    </location>
</feature>
<dbReference type="EMBL" id="DVMX01000106">
    <property type="protein sequence ID" value="HIU41984.1"/>
    <property type="molecule type" value="Genomic_DNA"/>
</dbReference>
<sequence>MFCPYCGKPMEQGRFCPHCGKNLLEASPGLIEKEGALAGAAVAPPPRVLTADELLSPKVPAREQAAGSAPVSAPPPVRETEVLRPEMNAASAGETEVLRPEMNFAPTGETEVLRPEMNFAPAGETEVLHYPAGETDPALSRQAPAKAGKRQVLRPEMAYGGSRQPFPAYQPAAQPASGQPGYGAAPRYQPVTQPAPAAGTLPEKSSPLKALALVFGWLSFGLYVIVMCIFMVSHMVRILPYATVDSFLGGLLLPLALLLGMAVALASCVAVGKSRAMTLVGMLFSAALLGLMT</sequence>
<keyword evidence="1" id="KW-0812">Transmembrane</keyword>
<reference evidence="2" key="2">
    <citation type="journal article" date="2021" name="PeerJ">
        <title>Extensive microbial diversity within the chicken gut microbiome revealed by metagenomics and culture.</title>
        <authorList>
            <person name="Gilroy R."/>
            <person name="Ravi A."/>
            <person name="Getino M."/>
            <person name="Pursley I."/>
            <person name="Horton D.L."/>
            <person name="Alikhan N.F."/>
            <person name="Baker D."/>
            <person name="Gharbi K."/>
            <person name="Hall N."/>
            <person name="Watson M."/>
            <person name="Adriaenssens E.M."/>
            <person name="Foster-Nyarko E."/>
            <person name="Jarju S."/>
            <person name="Secka A."/>
            <person name="Antonio M."/>
            <person name="Oren A."/>
            <person name="Chaudhuri R.R."/>
            <person name="La Ragione R."/>
            <person name="Hildebrand F."/>
            <person name="Pallen M.J."/>
        </authorList>
    </citation>
    <scope>NUCLEOTIDE SEQUENCE</scope>
    <source>
        <strain evidence="2">4509</strain>
    </source>
</reference>
<organism evidence="2 3">
    <name type="scientific">Candidatus Egerieicola faecale</name>
    <dbReference type="NCBI Taxonomy" id="2840774"/>
    <lineage>
        <taxon>Bacteria</taxon>
        <taxon>Bacillati</taxon>
        <taxon>Bacillota</taxon>
        <taxon>Clostridia</taxon>
        <taxon>Eubacteriales</taxon>
        <taxon>Oscillospiraceae</taxon>
        <taxon>Oscillospiraceae incertae sedis</taxon>
        <taxon>Candidatus Egerieicola</taxon>
    </lineage>
</organism>
<feature type="transmembrane region" description="Helical" evidence="1">
    <location>
        <begin position="210"/>
        <end position="235"/>
    </location>
</feature>
<accession>A0A9D1ITZ7</accession>
<gene>
    <name evidence="2" type="ORF">IAD19_05470</name>
</gene>
<evidence type="ECO:0000256" key="1">
    <source>
        <dbReference type="SAM" id="Phobius"/>
    </source>
</evidence>
<evidence type="ECO:0000313" key="3">
    <source>
        <dbReference type="Proteomes" id="UP000824082"/>
    </source>
</evidence>
<protein>
    <recommendedName>
        <fullName evidence="4">Zinc-ribbon domain-containing protein</fullName>
    </recommendedName>
</protein>
<dbReference type="Proteomes" id="UP000824082">
    <property type="component" value="Unassembled WGS sequence"/>
</dbReference>
<evidence type="ECO:0008006" key="4">
    <source>
        <dbReference type="Google" id="ProtNLM"/>
    </source>
</evidence>
<comment type="caution">
    <text evidence="2">The sequence shown here is derived from an EMBL/GenBank/DDBJ whole genome shotgun (WGS) entry which is preliminary data.</text>
</comment>
<keyword evidence="1" id="KW-1133">Transmembrane helix</keyword>
<evidence type="ECO:0000313" key="2">
    <source>
        <dbReference type="EMBL" id="HIU41984.1"/>
    </source>
</evidence>
<dbReference type="AlphaFoldDB" id="A0A9D1ITZ7"/>
<keyword evidence="1" id="KW-0472">Membrane</keyword>
<reference evidence="2" key="1">
    <citation type="submission" date="2020-10" db="EMBL/GenBank/DDBJ databases">
        <authorList>
            <person name="Gilroy R."/>
        </authorList>
    </citation>
    <scope>NUCLEOTIDE SEQUENCE</scope>
    <source>
        <strain evidence="2">4509</strain>
    </source>
</reference>
<name>A0A9D1ITZ7_9FIRM</name>